<evidence type="ECO:0000313" key="4">
    <source>
        <dbReference type="EMBL" id="KAH8511145.1"/>
    </source>
</evidence>
<sequence length="240" mass="27188">MEVPHTNSTSFNTDSSLRMTNQLLLKEIEKGSSFVSSPLSFHLALSLVAAGSTGKTLEQLLSFLGSKSISELNQLLSHIARITRPAEEGIVREVYNAQPEVDFLKKQEKEVSLWVERKTRGLIKEVLPPGSVDNDVALILVNTICFKGAWDQKFDASRTQLDKKDGLSNLVKMINSKPGFFNQQFNLWKVELPKFRIPEFKFSSEFEAKETMKGTRLDLLFKPGGSRKWWILLTVETFSF</sequence>
<accession>A0A8T2Z1A7</accession>
<organism evidence="4 5">
    <name type="scientific">Populus deltoides</name>
    <name type="common">Eastern poplar</name>
    <name type="synonym">Eastern cottonwood</name>
    <dbReference type="NCBI Taxonomy" id="3696"/>
    <lineage>
        <taxon>Eukaryota</taxon>
        <taxon>Viridiplantae</taxon>
        <taxon>Streptophyta</taxon>
        <taxon>Embryophyta</taxon>
        <taxon>Tracheophyta</taxon>
        <taxon>Spermatophyta</taxon>
        <taxon>Magnoliopsida</taxon>
        <taxon>eudicotyledons</taxon>
        <taxon>Gunneridae</taxon>
        <taxon>Pentapetalae</taxon>
        <taxon>rosids</taxon>
        <taxon>fabids</taxon>
        <taxon>Malpighiales</taxon>
        <taxon>Salicaceae</taxon>
        <taxon>Saliceae</taxon>
        <taxon>Populus</taxon>
    </lineage>
</organism>
<evidence type="ECO:0000256" key="2">
    <source>
        <dbReference type="RuleBase" id="RU000411"/>
    </source>
</evidence>
<dbReference type="PANTHER" id="PTHR11461:SF340">
    <property type="entry name" value="SERPIN DOMAIN-CONTAINING PROTEIN"/>
    <property type="match status" value="1"/>
</dbReference>
<dbReference type="EMBL" id="JACEGQ020000004">
    <property type="protein sequence ID" value="KAH8511145.1"/>
    <property type="molecule type" value="Genomic_DNA"/>
</dbReference>
<feature type="domain" description="Serpin" evidence="3">
    <location>
        <begin position="17"/>
        <end position="237"/>
    </location>
</feature>
<name>A0A8T2Z1A7_POPDE</name>
<protein>
    <recommendedName>
        <fullName evidence="3">Serpin domain-containing protein</fullName>
    </recommendedName>
</protein>
<dbReference type="InterPro" id="IPR036186">
    <property type="entry name" value="Serpin_sf"/>
</dbReference>
<dbReference type="SUPFAM" id="SSF56574">
    <property type="entry name" value="Serpins"/>
    <property type="match status" value="1"/>
</dbReference>
<evidence type="ECO:0000259" key="3">
    <source>
        <dbReference type="SMART" id="SM00093"/>
    </source>
</evidence>
<proteinExistence type="inferred from homology"/>
<dbReference type="InterPro" id="IPR042185">
    <property type="entry name" value="Serpin_sf_2"/>
</dbReference>
<evidence type="ECO:0000313" key="5">
    <source>
        <dbReference type="Proteomes" id="UP000807159"/>
    </source>
</evidence>
<comment type="caution">
    <text evidence="4">The sequence shown here is derived from an EMBL/GenBank/DDBJ whole genome shotgun (WGS) entry which is preliminary data.</text>
</comment>
<gene>
    <name evidence="4" type="ORF">H0E87_008614</name>
</gene>
<keyword evidence="5" id="KW-1185">Reference proteome</keyword>
<dbReference type="PANTHER" id="PTHR11461">
    <property type="entry name" value="SERINE PROTEASE INHIBITOR, SERPIN"/>
    <property type="match status" value="1"/>
</dbReference>
<dbReference type="SMART" id="SM00093">
    <property type="entry name" value="SERPIN"/>
    <property type="match status" value="1"/>
</dbReference>
<dbReference type="Pfam" id="PF00079">
    <property type="entry name" value="Serpin"/>
    <property type="match status" value="1"/>
</dbReference>
<dbReference type="InterPro" id="IPR023796">
    <property type="entry name" value="Serpin_dom"/>
</dbReference>
<dbReference type="GO" id="GO:0004867">
    <property type="term" value="F:serine-type endopeptidase inhibitor activity"/>
    <property type="evidence" value="ECO:0007669"/>
    <property type="project" value="InterPro"/>
</dbReference>
<dbReference type="Proteomes" id="UP000807159">
    <property type="component" value="Chromosome 4"/>
</dbReference>
<dbReference type="Gene3D" id="2.30.39.10">
    <property type="entry name" value="Alpha-1-antitrypsin, domain 1"/>
    <property type="match status" value="1"/>
</dbReference>
<dbReference type="AlphaFoldDB" id="A0A8T2Z1A7"/>
<comment type="similarity">
    <text evidence="1 2">Belongs to the serpin family.</text>
</comment>
<evidence type="ECO:0000256" key="1">
    <source>
        <dbReference type="ARBA" id="ARBA00009500"/>
    </source>
</evidence>
<dbReference type="InterPro" id="IPR000215">
    <property type="entry name" value="Serpin_fam"/>
</dbReference>
<dbReference type="GO" id="GO:0005615">
    <property type="term" value="C:extracellular space"/>
    <property type="evidence" value="ECO:0007669"/>
    <property type="project" value="InterPro"/>
</dbReference>
<dbReference type="Gene3D" id="3.30.497.10">
    <property type="entry name" value="Antithrombin, subunit I, domain 2"/>
    <property type="match status" value="2"/>
</dbReference>
<dbReference type="InterPro" id="IPR042178">
    <property type="entry name" value="Serpin_sf_1"/>
</dbReference>
<reference evidence="4" key="1">
    <citation type="journal article" date="2021" name="J. Hered.">
        <title>Genome Assembly of Salicaceae Populus deltoides (Eastern Cottonwood) I-69 Based on Nanopore Sequencing and Hi-C Technologies.</title>
        <authorList>
            <person name="Bai S."/>
            <person name="Wu H."/>
            <person name="Zhang J."/>
            <person name="Pan Z."/>
            <person name="Zhao W."/>
            <person name="Li Z."/>
            <person name="Tong C."/>
        </authorList>
    </citation>
    <scope>NUCLEOTIDE SEQUENCE</scope>
    <source>
        <tissue evidence="4">Leaf</tissue>
    </source>
</reference>